<evidence type="ECO:0000313" key="2">
    <source>
        <dbReference type="Proteomes" id="UP001219525"/>
    </source>
</evidence>
<keyword evidence="2" id="KW-1185">Reference proteome</keyword>
<protein>
    <submittedName>
        <fullName evidence="1">Uncharacterized protein</fullName>
    </submittedName>
</protein>
<proteinExistence type="predicted"/>
<reference evidence="1" key="1">
    <citation type="submission" date="2023-03" db="EMBL/GenBank/DDBJ databases">
        <title>Massive genome expansion in bonnet fungi (Mycena s.s.) driven by repeated elements and novel gene families across ecological guilds.</title>
        <authorList>
            <consortium name="Lawrence Berkeley National Laboratory"/>
            <person name="Harder C.B."/>
            <person name="Miyauchi S."/>
            <person name="Viragh M."/>
            <person name="Kuo A."/>
            <person name="Thoen E."/>
            <person name="Andreopoulos B."/>
            <person name="Lu D."/>
            <person name="Skrede I."/>
            <person name="Drula E."/>
            <person name="Henrissat B."/>
            <person name="Morin E."/>
            <person name="Kohler A."/>
            <person name="Barry K."/>
            <person name="LaButti K."/>
            <person name="Morin E."/>
            <person name="Salamov A."/>
            <person name="Lipzen A."/>
            <person name="Mereny Z."/>
            <person name="Hegedus B."/>
            <person name="Baldrian P."/>
            <person name="Stursova M."/>
            <person name="Weitz H."/>
            <person name="Taylor A."/>
            <person name="Grigoriev I.V."/>
            <person name="Nagy L.G."/>
            <person name="Martin F."/>
            <person name="Kauserud H."/>
        </authorList>
    </citation>
    <scope>NUCLEOTIDE SEQUENCE</scope>
    <source>
        <strain evidence="1">9144</strain>
    </source>
</reference>
<evidence type="ECO:0000313" key="1">
    <source>
        <dbReference type="EMBL" id="KAJ7214911.1"/>
    </source>
</evidence>
<organism evidence="1 2">
    <name type="scientific">Mycena pura</name>
    <dbReference type="NCBI Taxonomy" id="153505"/>
    <lineage>
        <taxon>Eukaryota</taxon>
        <taxon>Fungi</taxon>
        <taxon>Dikarya</taxon>
        <taxon>Basidiomycota</taxon>
        <taxon>Agaricomycotina</taxon>
        <taxon>Agaricomycetes</taxon>
        <taxon>Agaricomycetidae</taxon>
        <taxon>Agaricales</taxon>
        <taxon>Marasmiineae</taxon>
        <taxon>Mycenaceae</taxon>
        <taxon>Mycena</taxon>
    </lineage>
</organism>
<name>A0AAD6VJH2_9AGAR</name>
<dbReference type="Proteomes" id="UP001219525">
    <property type="component" value="Unassembled WGS sequence"/>
</dbReference>
<dbReference type="EMBL" id="JARJCW010000018">
    <property type="protein sequence ID" value="KAJ7214911.1"/>
    <property type="molecule type" value="Genomic_DNA"/>
</dbReference>
<dbReference type="AlphaFoldDB" id="A0AAD6VJH2"/>
<sequence length="255" mass="27620">MASIPEVRTPANVVHMAALGQDSLIGNNDYGYSYTYTPVKIPAQCGMIGCILASFAIHNGVLRYLLPNTYTEASHQGLMAAIVTIQGLMAVNRFQAPETSSELTVADCFPPETIAFLQRPETTGGRFSLMAAGRFPLVSNGCLQRIASILLQCCVLKANRLQLIRFPTATNNLPSVVSLQFVSVFSCRCFLTARPVIPSGQELQAQKAAHRFPPGNRKYPAVLPLPHSPIASLQETLMAVDRFPPGTHKSYAQAS</sequence>
<gene>
    <name evidence="1" type="ORF">GGX14DRAFT_392180</name>
</gene>
<accession>A0AAD6VJH2</accession>
<comment type="caution">
    <text evidence="1">The sequence shown here is derived from an EMBL/GenBank/DDBJ whole genome shotgun (WGS) entry which is preliminary data.</text>
</comment>